<feature type="transmembrane region" description="Helical" evidence="1">
    <location>
        <begin position="104"/>
        <end position="123"/>
    </location>
</feature>
<dbReference type="NCBIfam" id="NF042915">
    <property type="entry name" value="MAB_1171c_fam"/>
    <property type="match status" value="1"/>
</dbReference>
<dbReference type="EMBL" id="CP115300">
    <property type="protein sequence ID" value="WBO63427.1"/>
    <property type="molecule type" value="Genomic_DNA"/>
</dbReference>
<proteinExistence type="predicted"/>
<feature type="transmembrane region" description="Helical" evidence="1">
    <location>
        <begin position="70"/>
        <end position="92"/>
    </location>
</feature>
<sequence length="264" mass="29861">MTDALHLTCLIVGGTIFLCKAWALLSRARDTVAVTICVYVGLSALSYLLLLPPVYVLIDRWTGIRNSAGMGSGVSVLGLTVAQQYLLMHWTYPRSEARRRFRRRLTLGIVMIAVYVVTFMVFAPRQERFQDFYLEYSQRLFQSPYLVIYTLACLVGQTDVVRHCWRYAQISQRTWLRWGMLTTAVGGALILCYAVLRVTDLAAGPLGYDLHGMEPAVWLCGDVGSMLSLIGWVLPTMGERLSAAARWGRAYRIHGRLYPLWRAL</sequence>
<evidence type="ECO:0000313" key="3">
    <source>
        <dbReference type="Proteomes" id="UP001212326"/>
    </source>
</evidence>
<evidence type="ECO:0000256" key="1">
    <source>
        <dbReference type="SAM" id="Phobius"/>
    </source>
</evidence>
<reference evidence="2 3" key="1">
    <citation type="submission" date="2022-12" db="EMBL/GenBank/DDBJ databases">
        <authorList>
            <person name="Mo P."/>
        </authorList>
    </citation>
    <scope>NUCLEOTIDE SEQUENCE [LARGE SCALE GENOMIC DNA]</scope>
    <source>
        <strain evidence="2 3">HUAS 2-6</strain>
    </source>
</reference>
<name>A0ABY7NZ19_9ACTN</name>
<evidence type="ECO:0000313" key="2">
    <source>
        <dbReference type="EMBL" id="WBO63427.1"/>
    </source>
</evidence>
<protein>
    <recommendedName>
        <fullName evidence="4">Integral membrane protein</fullName>
    </recommendedName>
</protein>
<keyword evidence="1" id="KW-0472">Membrane</keyword>
<feature type="transmembrane region" description="Helical" evidence="1">
    <location>
        <begin position="174"/>
        <end position="196"/>
    </location>
</feature>
<accession>A0ABY7NZ19</accession>
<evidence type="ECO:0008006" key="4">
    <source>
        <dbReference type="Google" id="ProtNLM"/>
    </source>
</evidence>
<dbReference type="InterPro" id="IPR050039">
    <property type="entry name" value="MAB_1171c-like"/>
</dbReference>
<dbReference type="RefSeq" id="WP_270081291.1">
    <property type="nucleotide sequence ID" value="NZ_CP115300.1"/>
</dbReference>
<keyword evidence="1" id="KW-0812">Transmembrane</keyword>
<dbReference type="Proteomes" id="UP001212326">
    <property type="component" value="Chromosome"/>
</dbReference>
<keyword evidence="3" id="KW-1185">Reference proteome</keyword>
<feature type="transmembrane region" description="Helical" evidence="1">
    <location>
        <begin position="143"/>
        <end position="162"/>
    </location>
</feature>
<feature type="transmembrane region" description="Helical" evidence="1">
    <location>
        <begin position="32"/>
        <end position="58"/>
    </location>
</feature>
<feature type="transmembrane region" description="Helical" evidence="1">
    <location>
        <begin position="216"/>
        <end position="234"/>
    </location>
</feature>
<organism evidence="2 3">
    <name type="scientific">Streptomyces camelliae</name>
    <dbReference type="NCBI Taxonomy" id="3004093"/>
    <lineage>
        <taxon>Bacteria</taxon>
        <taxon>Bacillati</taxon>
        <taxon>Actinomycetota</taxon>
        <taxon>Actinomycetes</taxon>
        <taxon>Kitasatosporales</taxon>
        <taxon>Streptomycetaceae</taxon>
        <taxon>Streptomyces</taxon>
    </lineage>
</organism>
<feature type="transmembrane region" description="Helical" evidence="1">
    <location>
        <begin position="6"/>
        <end position="25"/>
    </location>
</feature>
<gene>
    <name evidence="2" type="ORF">O1G22_11590</name>
</gene>
<keyword evidence="1" id="KW-1133">Transmembrane helix</keyword>